<organism evidence="3 4">
    <name type="scientific">Sphingomonas olei</name>
    <dbReference type="NCBI Taxonomy" id="1886787"/>
    <lineage>
        <taxon>Bacteria</taxon>
        <taxon>Pseudomonadati</taxon>
        <taxon>Pseudomonadota</taxon>
        <taxon>Alphaproteobacteria</taxon>
        <taxon>Sphingomonadales</taxon>
        <taxon>Sphingomonadaceae</taxon>
        <taxon>Sphingomonas</taxon>
    </lineage>
</organism>
<reference evidence="3 4" key="1">
    <citation type="submission" date="2019-04" db="EMBL/GenBank/DDBJ databases">
        <title>Microbes associate with the intestines of laboratory mice.</title>
        <authorList>
            <person name="Navarre W."/>
            <person name="Wong E."/>
            <person name="Huang K.C."/>
            <person name="Tropini C."/>
            <person name="Ng K."/>
            <person name="Yu B."/>
        </authorList>
    </citation>
    <scope>NUCLEOTIDE SEQUENCE [LARGE SCALE GENOMIC DNA]</scope>
    <source>
        <strain evidence="3 4">NM83_B4-11</strain>
    </source>
</reference>
<evidence type="ECO:0000313" key="3">
    <source>
        <dbReference type="EMBL" id="THG39479.1"/>
    </source>
</evidence>
<evidence type="ECO:0000256" key="2">
    <source>
        <dbReference type="SAM" id="Phobius"/>
    </source>
</evidence>
<keyword evidence="2" id="KW-0472">Membrane</keyword>
<evidence type="ECO:0008006" key="5">
    <source>
        <dbReference type="Google" id="ProtNLM"/>
    </source>
</evidence>
<protein>
    <recommendedName>
        <fullName evidence="5">WcbD</fullName>
    </recommendedName>
</protein>
<gene>
    <name evidence="3" type="ORF">E5988_11820</name>
</gene>
<evidence type="ECO:0000256" key="1">
    <source>
        <dbReference type="SAM" id="Coils"/>
    </source>
</evidence>
<sequence length="364" mass="40057">MLVRLRRLGPIFLIAVVIPTLGAFLYFGLFASDVYVSESRFVVRSPSKAAVTSLGQVLSSGGLTGASEESNAVIEYLESRSAVADANRANLLSRAWSDARIFVLDRFGGLREPNRERLYRYYLDKVTVEDEPTTQVVHLTVRAFAAPDAQAINERLLERSEALVNRLSDRARGDALALANREVDEAQQRARNAAIALADYRNRSRIIDPEKQAAARLQMVSKLQDELIAAQTQLKQMETYTPQATQIPYLRTQVASLQREIAAQTASIAGGSGSLSSTAARYQVLLLDSELAGKQLAAALIGLQDARAEARRKRAYVERIAEPSLPDYAVEPKRLRGIVATLLLGLLTWGILSVLLVGVREHRD</sequence>
<comment type="caution">
    <text evidence="3">The sequence shown here is derived from an EMBL/GenBank/DDBJ whole genome shotgun (WGS) entry which is preliminary data.</text>
</comment>
<feature type="transmembrane region" description="Helical" evidence="2">
    <location>
        <begin position="12"/>
        <end position="31"/>
    </location>
</feature>
<dbReference type="PANTHER" id="PTHR32309">
    <property type="entry name" value="TYROSINE-PROTEIN KINASE"/>
    <property type="match status" value="1"/>
</dbReference>
<keyword evidence="2" id="KW-1133">Transmembrane helix</keyword>
<accession>A0ABY2QGF0</accession>
<keyword evidence="4" id="KW-1185">Reference proteome</keyword>
<name>A0ABY2QGF0_9SPHN</name>
<dbReference type="PANTHER" id="PTHR32309:SF13">
    <property type="entry name" value="FERRIC ENTEROBACTIN TRANSPORT PROTEIN FEPE"/>
    <property type="match status" value="1"/>
</dbReference>
<proteinExistence type="predicted"/>
<dbReference type="Proteomes" id="UP000308038">
    <property type="component" value="Unassembled WGS sequence"/>
</dbReference>
<dbReference type="InterPro" id="IPR050445">
    <property type="entry name" value="Bact_polysacc_biosynth/exp"/>
</dbReference>
<feature type="transmembrane region" description="Helical" evidence="2">
    <location>
        <begin position="338"/>
        <end position="359"/>
    </location>
</feature>
<keyword evidence="2" id="KW-0812">Transmembrane</keyword>
<keyword evidence="1" id="KW-0175">Coiled coil</keyword>
<dbReference type="EMBL" id="SSTI01000008">
    <property type="protein sequence ID" value="THG39479.1"/>
    <property type="molecule type" value="Genomic_DNA"/>
</dbReference>
<feature type="coiled-coil region" evidence="1">
    <location>
        <begin position="176"/>
        <end position="240"/>
    </location>
</feature>
<evidence type="ECO:0000313" key="4">
    <source>
        <dbReference type="Proteomes" id="UP000308038"/>
    </source>
</evidence>